<evidence type="ECO:0000256" key="15">
    <source>
        <dbReference type="ARBA" id="ARBA00048238"/>
    </source>
</evidence>
<comment type="subunit">
    <text evidence="17">Homotetramer.</text>
</comment>
<dbReference type="GO" id="GO:0052855">
    <property type="term" value="F:ADP-dependent NAD(P)H-hydrate dehydratase activity"/>
    <property type="evidence" value="ECO:0007669"/>
    <property type="project" value="UniProtKB-UniRule"/>
</dbReference>
<dbReference type="PIRSF" id="PIRSF017184">
    <property type="entry name" value="Nnr"/>
    <property type="match status" value="1"/>
</dbReference>
<dbReference type="InterPro" id="IPR036652">
    <property type="entry name" value="YjeF_N_dom_sf"/>
</dbReference>
<dbReference type="EC" id="4.2.1.136" evidence="19"/>
<dbReference type="Gene3D" id="3.40.1190.20">
    <property type="match status" value="1"/>
</dbReference>
<feature type="binding site" evidence="17">
    <location>
        <position position="347"/>
    </location>
    <ligand>
        <name>(6S)-NADPHX</name>
        <dbReference type="ChEBI" id="CHEBI:64076"/>
    </ligand>
</feature>
<feature type="binding site" evidence="18">
    <location>
        <position position="173"/>
    </location>
    <ligand>
        <name>K(+)</name>
        <dbReference type="ChEBI" id="CHEBI:29103"/>
    </ligand>
</feature>
<comment type="function">
    <text evidence="18">Catalyzes the epimerization of the S- and R-forms of NAD(P)HX, a damaged form of NAD(P)H that is a result of enzymatic or heat-dependent hydration. This is a prerequisite for the S-specific NAD(P)H-hydrate dehydratase to allow the repair of both epimers of NAD(P)HX.</text>
</comment>
<evidence type="ECO:0000256" key="18">
    <source>
        <dbReference type="HAMAP-Rule" id="MF_01966"/>
    </source>
</evidence>
<evidence type="ECO:0000313" key="22">
    <source>
        <dbReference type="EMBL" id="AUH64328.1"/>
    </source>
</evidence>
<keyword evidence="12 17" id="KW-0456">Lyase</keyword>
<feature type="binding site" evidence="18">
    <location>
        <position position="170"/>
    </location>
    <ligand>
        <name>(6S)-NADPHX</name>
        <dbReference type="ChEBI" id="CHEBI:64076"/>
    </ligand>
</feature>
<evidence type="ECO:0000256" key="7">
    <source>
        <dbReference type="ARBA" id="ARBA00022840"/>
    </source>
</evidence>
<keyword evidence="8 17" id="KW-0521">NADP</keyword>
<feature type="domain" description="YjeF C-terminal" evidence="20">
    <location>
        <begin position="248"/>
        <end position="558"/>
    </location>
</feature>
<feature type="binding site" evidence="18">
    <location>
        <begin position="61"/>
        <end position="65"/>
    </location>
    <ligand>
        <name>(6S)-NADPHX</name>
        <dbReference type="ChEBI" id="CHEBI:64076"/>
    </ligand>
</feature>
<protein>
    <recommendedName>
        <fullName evidence="19">Bifunctional NAD(P)H-hydrate repair enzyme</fullName>
    </recommendedName>
    <alternativeName>
        <fullName evidence="19">Nicotinamide nucleotide repair protein</fullName>
    </alternativeName>
    <domain>
        <recommendedName>
            <fullName evidence="19">ADP-dependent (S)-NAD(P)H-hydrate dehydratase</fullName>
            <ecNumber evidence="19">4.2.1.136</ecNumber>
        </recommendedName>
        <alternativeName>
            <fullName evidence="19">ADP-dependent NAD(P)HX dehydratase</fullName>
        </alternativeName>
    </domain>
    <domain>
        <recommendedName>
            <fullName evidence="19">NAD(P)H-hydrate epimerase</fullName>
            <ecNumber evidence="19">5.1.99.6</ecNumber>
        </recommendedName>
    </domain>
</protein>
<dbReference type="PROSITE" id="PS51383">
    <property type="entry name" value="YJEF_C_3"/>
    <property type="match status" value="1"/>
</dbReference>
<organism evidence="22 23">
    <name type="scientific">Paracoccus zhejiangensis</name>
    <dbReference type="NCBI Taxonomy" id="1077935"/>
    <lineage>
        <taxon>Bacteria</taxon>
        <taxon>Pseudomonadati</taxon>
        <taxon>Pseudomonadota</taxon>
        <taxon>Alphaproteobacteria</taxon>
        <taxon>Rhodobacterales</taxon>
        <taxon>Paracoccaceae</taxon>
        <taxon>Paracoccus</taxon>
    </lineage>
</organism>
<dbReference type="EMBL" id="CP025430">
    <property type="protein sequence ID" value="AUH64328.1"/>
    <property type="molecule type" value="Genomic_DNA"/>
</dbReference>
<evidence type="ECO:0000256" key="4">
    <source>
        <dbReference type="ARBA" id="ARBA00009524"/>
    </source>
</evidence>
<dbReference type="GO" id="GO:0005524">
    <property type="term" value="F:ATP binding"/>
    <property type="evidence" value="ECO:0007669"/>
    <property type="project" value="UniProtKB-UniRule"/>
</dbReference>
<evidence type="ECO:0000256" key="12">
    <source>
        <dbReference type="ARBA" id="ARBA00023239"/>
    </source>
</evidence>
<evidence type="ECO:0000256" key="19">
    <source>
        <dbReference type="PIRNR" id="PIRNR017184"/>
    </source>
</evidence>
<comment type="catalytic activity">
    <reaction evidence="15 17 19">
        <text>(6S)-NADHX + ADP = AMP + phosphate + NADH + H(+)</text>
        <dbReference type="Rhea" id="RHEA:32223"/>
        <dbReference type="ChEBI" id="CHEBI:15378"/>
        <dbReference type="ChEBI" id="CHEBI:43474"/>
        <dbReference type="ChEBI" id="CHEBI:57945"/>
        <dbReference type="ChEBI" id="CHEBI:64074"/>
        <dbReference type="ChEBI" id="CHEBI:456215"/>
        <dbReference type="ChEBI" id="CHEBI:456216"/>
        <dbReference type="EC" id="4.2.1.136"/>
    </reaction>
</comment>
<comment type="similarity">
    <text evidence="3 19">In the N-terminal section; belongs to the NnrE/AIBP family.</text>
</comment>
<evidence type="ECO:0000256" key="6">
    <source>
        <dbReference type="ARBA" id="ARBA00022741"/>
    </source>
</evidence>
<dbReference type="OrthoDB" id="9806925at2"/>
<dbReference type="InterPro" id="IPR004443">
    <property type="entry name" value="YjeF_N_dom"/>
</dbReference>
<feature type="binding site" evidence="17">
    <location>
        <begin position="462"/>
        <end position="466"/>
    </location>
    <ligand>
        <name>AMP</name>
        <dbReference type="ChEBI" id="CHEBI:456215"/>
    </ligand>
</feature>
<proteinExistence type="inferred from homology"/>
<sequence length="560" mass="58813">MLNGTEILTTAQMRAIESAAMDSGAVTGLELMERAGAAVVAALLERWPDPGRAFVLCGPGNNGGDGFVIARLLKDRGTEVTTLFLGERDRLSPDAAVNHDRWQQMLGDGDFWLPDPAEDTDLTSPDFEIGSSDVVIDAMLGTGANRPLPSTWANHLSDAVEGGNPVIAVDALSGLDLDSGRYAIDGRERSHIRATLTVTFQRAKVGHKLEEGPDRSGELVVADIGLEQDVRRHFDGPALRHEPVPSIRLTSPALARPLSKSSGHKFDHGHALILAGAAGRGGAARLAARAALRCGAGLVTLACPRDAIAENAASLPDAVMLRPLDEPDDLRKLLADKRINAICAGPGLGVERAATLLPVLAEDARDPKPVTWVGNQKFTFDLPFRAGRPTVLDADALTAGAAQGQAFLQGLHVNTILTPHEGEFARVFPDLGARLKQKHPTLSTLDAVREAADRAKAVILLKGPTTVISANAPRLRGKPPVEAWINPAAGPDAVPWLATAGSGDVLAGIITGILARGLPPLDAAATGAWLHAAAARRFGPGLIADDLPEELPGVFRDLGL</sequence>
<dbReference type="GO" id="GO:0046496">
    <property type="term" value="P:nicotinamide nucleotide metabolic process"/>
    <property type="evidence" value="ECO:0007669"/>
    <property type="project" value="UniProtKB-UniRule"/>
</dbReference>
<dbReference type="GO" id="GO:0052856">
    <property type="term" value="F:NAD(P)HX epimerase activity"/>
    <property type="evidence" value="ECO:0007669"/>
    <property type="project" value="UniProtKB-UniRule"/>
</dbReference>
<comment type="catalytic activity">
    <reaction evidence="2 18 19">
        <text>(6R)-NADPHX = (6S)-NADPHX</text>
        <dbReference type="Rhea" id="RHEA:32227"/>
        <dbReference type="ChEBI" id="CHEBI:64076"/>
        <dbReference type="ChEBI" id="CHEBI:64077"/>
        <dbReference type="EC" id="5.1.99.6"/>
    </reaction>
</comment>
<comment type="similarity">
    <text evidence="4 19">In the C-terminal section; belongs to the NnrD/CARKD family.</text>
</comment>
<dbReference type="Gene3D" id="3.40.50.10260">
    <property type="entry name" value="YjeF N-terminal domain"/>
    <property type="match status" value="1"/>
</dbReference>
<dbReference type="InterPro" id="IPR017953">
    <property type="entry name" value="Carbohydrate_kinase_pred_CS"/>
</dbReference>
<dbReference type="CDD" id="cd01171">
    <property type="entry name" value="YXKO-related"/>
    <property type="match status" value="1"/>
</dbReference>
<keyword evidence="10 17" id="KW-0520">NAD</keyword>
<feature type="binding site" evidence="17">
    <location>
        <position position="283"/>
    </location>
    <ligand>
        <name>(6S)-NADPHX</name>
        <dbReference type="ChEBI" id="CHEBI:64076"/>
    </ligand>
</feature>
<dbReference type="PANTHER" id="PTHR12592:SF0">
    <property type="entry name" value="ATP-DEPENDENT (S)-NAD(P)H-HYDRATE DEHYDRATASE"/>
    <property type="match status" value="1"/>
</dbReference>
<comment type="caution">
    <text evidence="18">Lacks conserved residue(s) required for the propagation of feature annotation.</text>
</comment>
<keyword evidence="23" id="KW-1185">Reference proteome</keyword>
<comment type="cofactor">
    <cofactor evidence="17">
        <name>Mg(2+)</name>
        <dbReference type="ChEBI" id="CHEBI:18420"/>
    </cofactor>
</comment>
<evidence type="ECO:0000313" key="23">
    <source>
        <dbReference type="Proteomes" id="UP000234530"/>
    </source>
</evidence>
<evidence type="ECO:0000256" key="5">
    <source>
        <dbReference type="ARBA" id="ARBA00022723"/>
    </source>
</evidence>
<evidence type="ECO:0000256" key="16">
    <source>
        <dbReference type="ARBA" id="ARBA00049209"/>
    </source>
</evidence>
<keyword evidence="11 18" id="KW-0413">Isomerase</keyword>
<dbReference type="EC" id="5.1.99.6" evidence="19"/>
<dbReference type="KEGG" id="pzh:CX676_09295"/>
<dbReference type="NCBIfam" id="TIGR00197">
    <property type="entry name" value="yjeF_nterm"/>
    <property type="match status" value="1"/>
</dbReference>
<feature type="domain" description="YjeF N-terminal" evidence="21">
    <location>
        <begin position="13"/>
        <end position="232"/>
    </location>
</feature>
<feature type="binding site" evidence="17">
    <location>
        <position position="503"/>
    </location>
    <ligand>
        <name>AMP</name>
        <dbReference type="ChEBI" id="CHEBI:456215"/>
    </ligand>
</feature>
<comment type="similarity">
    <text evidence="17">Belongs to the NnrD/CARKD family.</text>
</comment>
<evidence type="ECO:0000259" key="21">
    <source>
        <dbReference type="PROSITE" id="PS51385"/>
    </source>
</evidence>
<comment type="function">
    <text evidence="17">Catalyzes the dehydration of the S-form of NAD(P)HX at the expense of ADP, which is converted to AMP. Together with NAD(P)HX epimerase, which catalyzes the epimerization of the S- and R-forms, the enzyme allows the repair of both epimers of NAD(P)HX, a damaged form of NAD(P)H that is a result of enzymatic or heat-dependent hydration.</text>
</comment>
<comment type="similarity">
    <text evidence="18">Belongs to the NnrE/AIBP family.</text>
</comment>
<dbReference type="InterPro" id="IPR030677">
    <property type="entry name" value="Nnr"/>
</dbReference>
<dbReference type="HAMAP" id="MF_01966">
    <property type="entry name" value="NADHX_epimerase"/>
    <property type="match status" value="1"/>
</dbReference>
<evidence type="ECO:0000256" key="2">
    <source>
        <dbReference type="ARBA" id="ARBA00000909"/>
    </source>
</evidence>
<dbReference type="Proteomes" id="UP000234530">
    <property type="component" value="Chromosome"/>
</dbReference>
<name>A0A2H5EYE8_9RHOB</name>
<accession>A0A2H5EYE8</accession>
<dbReference type="PROSITE" id="PS01050">
    <property type="entry name" value="YJEF_C_2"/>
    <property type="match status" value="1"/>
</dbReference>
<keyword evidence="7 17" id="KW-0067">ATP-binding</keyword>
<feature type="binding site" evidence="17">
    <location>
        <position position="504"/>
    </location>
    <ligand>
        <name>(6S)-NADPHX</name>
        <dbReference type="ChEBI" id="CHEBI:64076"/>
    </ligand>
</feature>
<evidence type="ECO:0000256" key="13">
    <source>
        <dbReference type="ARBA" id="ARBA00023268"/>
    </source>
</evidence>
<dbReference type="Pfam" id="PF01256">
    <property type="entry name" value="Carb_kinase"/>
    <property type="match status" value="1"/>
</dbReference>
<dbReference type="HAMAP" id="MF_01965">
    <property type="entry name" value="NADHX_dehydratase"/>
    <property type="match status" value="1"/>
</dbReference>
<dbReference type="SUPFAM" id="SSF53613">
    <property type="entry name" value="Ribokinase-like"/>
    <property type="match status" value="1"/>
</dbReference>
<dbReference type="InterPro" id="IPR029056">
    <property type="entry name" value="Ribokinase-like"/>
</dbReference>
<comment type="catalytic activity">
    <reaction evidence="1 18 19">
        <text>(6R)-NADHX = (6S)-NADHX</text>
        <dbReference type="Rhea" id="RHEA:32215"/>
        <dbReference type="ChEBI" id="CHEBI:64074"/>
        <dbReference type="ChEBI" id="CHEBI:64075"/>
        <dbReference type="EC" id="5.1.99.6"/>
    </reaction>
</comment>
<evidence type="ECO:0000256" key="3">
    <source>
        <dbReference type="ARBA" id="ARBA00006001"/>
    </source>
</evidence>
<reference evidence="22 23" key="1">
    <citation type="journal article" date="2013" name="Antonie Van Leeuwenhoek">
        <title>Paracoccus zhejiangensis sp. nov., isolated from activated sludge in wastewater-treatment system.</title>
        <authorList>
            <person name="Wu Z.G."/>
            <person name="Zhang D.F."/>
            <person name="Liu Y.L."/>
            <person name="Wang F."/>
            <person name="Jiang X."/>
            <person name="Li C."/>
            <person name="Li S.P."/>
            <person name="Hong Q."/>
            <person name="Li W.J."/>
        </authorList>
    </citation>
    <scope>NUCLEOTIDE SEQUENCE [LARGE SCALE GENOMIC DNA]</scope>
    <source>
        <strain evidence="22 23">J6</strain>
    </source>
</reference>
<evidence type="ECO:0000256" key="9">
    <source>
        <dbReference type="ARBA" id="ARBA00022958"/>
    </source>
</evidence>
<dbReference type="PROSITE" id="PS51385">
    <property type="entry name" value="YJEF_N"/>
    <property type="match status" value="1"/>
</dbReference>
<dbReference type="GO" id="GO:0046872">
    <property type="term" value="F:metal ion binding"/>
    <property type="evidence" value="ECO:0007669"/>
    <property type="project" value="UniProtKB-UniRule"/>
</dbReference>
<keyword evidence="9 18" id="KW-0630">Potassium</keyword>
<dbReference type="AlphaFoldDB" id="A0A2H5EYE8"/>
<dbReference type="NCBIfam" id="TIGR00196">
    <property type="entry name" value="yjeF_cterm"/>
    <property type="match status" value="1"/>
</dbReference>
<evidence type="ECO:0000256" key="1">
    <source>
        <dbReference type="ARBA" id="ARBA00000013"/>
    </source>
</evidence>
<feature type="binding site" evidence="18">
    <location>
        <begin position="141"/>
        <end position="147"/>
    </location>
    <ligand>
        <name>(6S)-NADPHX</name>
        <dbReference type="ChEBI" id="CHEBI:64076"/>
    </ligand>
</feature>
<feature type="binding site" evidence="18">
    <location>
        <position position="137"/>
    </location>
    <ligand>
        <name>K(+)</name>
        <dbReference type="ChEBI" id="CHEBI:29103"/>
    </ligand>
</feature>
<comment type="catalytic activity">
    <reaction evidence="16 17 19">
        <text>(6S)-NADPHX + ADP = AMP + phosphate + NADPH + H(+)</text>
        <dbReference type="Rhea" id="RHEA:32235"/>
        <dbReference type="ChEBI" id="CHEBI:15378"/>
        <dbReference type="ChEBI" id="CHEBI:43474"/>
        <dbReference type="ChEBI" id="CHEBI:57783"/>
        <dbReference type="ChEBI" id="CHEBI:64076"/>
        <dbReference type="ChEBI" id="CHEBI:456215"/>
        <dbReference type="ChEBI" id="CHEBI:456216"/>
        <dbReference type="EC" id="4.2.1.136"/>
    </reaction>
</comment>
<gene>
    <name evidence="17" type="primary">nnrD</name>
    <name evidence="18" type="synonym">nnrE</name>
    <name evidence="22" type="ORF">CX676_09295</name>
</gene>
<feature type="binding site" evidence="18">
    <location>
        <position position="62"/>
    </location>
    <ligand>
        <name>K(+)</name>
        <dbReference type="ChEBI" id="CHEBI:29103"/>
    </ligand>
</feature>
<feature type="binding site" evidence="17">
    <location>
        <position position="420"/>
    </location>
    <ligand>
        <name>(6S)-NADPHX</name>
        <dbReference type="ChEBI" id="CHEBI:64076"/>
    </ligand>
</feature>
<dbReference type="PANTHER" id="PTHR12592">
    <property type="entry name" value="ATP-DEPENDENT (S)-NAD(P)H-HYDRATE DEHYDRATASE FAMILY MEMBER"/>
    <property type="match status" value="1"/>
</dbReference>
<evidence type="ECO:0000256" key="11">
    <source>
        <dbReference type="ARBA" id="ARBA00023235"/>
    </source>
</evidence>
<evidence type="ECO:0000256" key="8">
    <source>
        <dbReference type="ARBA" id="ARBA00022857"/>
    </source>
</evidence>
<keyword evidence="5 18" id="KW-0479">Metal-binding</keyword>
<comment type="cofactor">
    <cofactor evidence="18 19">
        <name>K(+)</name>
        <dbReference type="ChEBI" id="CHEBI:29103"/>
    </cofactor>
    <text evidence="18 19">Binds 1 potassium ion per subunit.</text>
</comment>
<dbReference type="GO" id="GO:0110051">
    <property type="term" value="P:metabolite repair"/>
    <property type="evidence" value="ECO:0007669"/>
    <property type="project" value="TreeGrafter"/>
</dbReference>
<dbReference type="InterPro" id="IPR000631">
    <property type="entry name" value="CARKD"/>
</dbReference>
<evidence type="ECO:0000256" key="14">
    <source>
        <dbReference type="ARBA" id="ARBA00025153"/>
    </source>
</evidence>
<keyword evidence="13" id="KW-0511">Multifunctional enzyme</keyword>
<comment type="function">
    <text evidence="14 19">Bifunctional enzyme that catalyzes the epimerization of the S- and R-forms of NAD(P)HX and the dehydration of the S-form of NAD(P)HX at the expense of ADP, which is converted to AMP. This allows the repair of both epimers of NAD(P)HX, a damaged form of NAD(P)H that is a result of enzymatic or heat-dependent hydration.</text>
</comment>
<dbReference type="Pfam" id="PF03853">
    <property type="entry name" value="YjeF_N"/>
    <property type="match status" value="1"/>
</dbReference>
<evidence type="ECO:0000256" key="10">
    <source>
        <dbReference type="ARBA" id="ARBA00023027"/>
    </source>
</evidence>
<evidence type="ECO:0000259" key="20">
    <source>
        <dbReference type="PROSITE" id="PS51383"/>
    </source>
</evidence>
<evidence type="ECO:0000256" key="17">
    <source>
        <dbReference type="HAMAP-Rule" id="MF_01965"/>
    </source>
</evidence>
<keyword evidence="6 17" id="KW-0547">Nucleotide-binding</keyword>
<dbReference type="SUPFAM" id="SSF64153">
    <property type="entry name" value="YjeF N-terminal domain-like"/>
    <property type="match status" value="1"/>
</dbReference>